<evidence type="ECO:0000259" key="4">
    <source>
        <dbReference type="Pfam" id="PF13439"/>
    </source>
</evidence>
<dbReference type="InterPro" id="IPR001296">
    <property type="entry name" value="Glyco_trans_1"/>
</dbReference>
<feature type="domain" description="Glycosyl transferase family 1" evidence="3">
    <location>
        <begin position="159"/>
        <end position="324"/>
    </location>
</feature>
<reference evidence="5" key="1">
    <citation type="submission" date="2022-10" db="EMBL/GenBank/DDBJ databases">
        <authorList>
            <person name="Mo P."/>
        </authorList>
    </citation>
    <scope>NUCLEOTIDE SEQUENCE</scope>
    <source>
        <strain evidence="5">HUAS 13-4</strain>
    </source>
</reference>
<gene>
    <name evidence="5" type="ORF">N8I84_21645</name>
</gene>
<dbReference type="InterPro" id="IPR050194">
    <property type="entry name" value="Glycosyltransferase_grp1"/>
</dbReference>
<dbReference type="EC" id="2.4.-.-" evidence="5"/>
<accession>A0ABY6E330</accession>
<organism evidence="5 6">
    <name type="scientific">Streptomyces cynarae</name>
    <dbReference type="NCBI Taxonomy" id="2981134"/>
    <lineage>
        <taxon>Bacteria</taxon>
        <taxon>Bacillati</taxon>
        <taxon>Actinomycetota</taxon>
        <taxon>Actinomycetes</taxon>
        <taxon>Kitasatosporales</taxon>
        <taxon>Streptomycetaceae</taxon>
        <taxon>Streptomyces</taxon>
    </lineage>
</organism>
<protein>
    <submittedName>
        <fullName evidence="5">Glycosyltransferase</fullName>
        <ecNumber evidence="5">2.4.-.-</ecNumber>
    </submittedName>
</protein>
<proteinExistence type="predicted"/>
<dbReference type="RefSeq" id="WP_263231034.1">
    <property type="nucleotide sequence ID" value="NZ_CP106793.1"/>
</dbReference>
<dbReference type="Pfam" id="PF00534">
    <property type="entry name" value="Glycos_transf_1"/>
    <property type="match status" value="1"/>
</dbReference>
<dbReference type="PANTHER" id="PTHR45947:SF14">
    <property type="entry name" value="SLL1723 PROTEIN"/>
    <property type="match status" value="1"/>
</dbReference>
<dbReference type="InterPro" id="IPR028098">
    <property type="entry name" value="Glyco_trans_4-like_N"/>
</dbReference>
<evidence type="ECO:0000256" key="1">
    <source>
        <dbReference type="ARBA" id="ARBA00022676"/>
    </source>
</evidence>
<keyword evidence="6" id="KW-1185">Reference proteome</keyword>
<dbReference type="Proteomes" id="UP001061298">
    <property type="component" value="Chromosome"/>
</dbReference>
<evidence type="ECO:0000313" key="6">
    <source>
        <dbReference type="Proteomes" id="UP001061298"/>
    </source>
</evidence>
<feature type="domain" description="Glycosyltransferase subfamily 4-like N-terminal" evidence="4">
    <location>
        <begin position="40"/>
        <end position="152"/>
    </location>
</feature>
<dbReference type="SUPFAM" id="SSF53756">
    <property type="entry name" value="UDP-Glycosyltransferase/glycogen phosphorylase"/>
    <property type="match status" value="1"/>
</dbReference>
<dbReference type="PANTHER" id="PTHR45947">
    <property type="entry name" value="SULFOQUINOVOSYL TRANSFERASE SQD2"/>
    <property type="match status" value="1"/>
</dbReference>
<dbReference type="Pfam" id="PF13439">
    <property type="entry name" value="Glyco_transf_4"/>
    <property type="match status" value="1"/>
</dbReference>
<evidence type="ECO:0000256" key="2">
    <source>
        <dbReference type="ARBA" id="ARBA00022679"/>
    </source>
</evidence>
<name>A0ABY6E330_9ACTN</name>
<evidence type="ECO:0000259" key="3">
    <source>
        <dbReference type="Pfam" id="PF00534"/>
    </source>
</evidence>
<dbReference type="GO" id="GO:0016757">
    <property type="term" value="F:glycosyltransferase activity"/>
    <property type="evidence" value="ECO:0007669"/>
    <property type="project" value="UniProtKB-KW"/>
</dbReference>
<evidence type="ECO:0000313" key="5">
    <source>
        <dbReference type="EMBL" id="UXY20999.1"/>
    </source>
</evidence>
<dbReference type="EMBL" id="CP106793">
    <property type="protein sequence ID" value="UXY20999.1"/>
    <property type="molecule type" value="Genomic_DNA"/>
</dbReference>
<sequence length="361" mass="38870">MNDIDAALFGVDSVPGIQVGGRTFVLGRDCVFGAAEGVAWKAVRRAPRLSSAVRAFRPDLVIAHHLPNAWRVARLVERCGVPLAAFCHGSDLLAMHGSLRPRSRALRQLAANWPRLVEAVELFLPVSQFLGRRLAENGVPTSRIAVHYLGVPIPESADLGSAAERSGVLFVGRLVDNKGCDFLLRAVGEIARERRIEVTVVGDGPQRQALQHLAATLPAGATVRFLGSQPHDSVYRLMREHRVLCVPSVEARSGASEGLGLVACEAAAHARPVVVYDTGGLQETVVHGETGLVVPQRDVPELARALGSVLVDDSMATDMGRAARLFAEEKFNLSTQARRLRGLLAERGLLAPQCEPERRLG</sequence>
<keyword evidence="2 5" id="KW-0808">Transferase</keyword>
<dbReference type="Gene3D" id="3.40.50.2000">
    <property type="entry name" value="Glycogen Phosphorylase B"/>
    <property type="match status" value="2"/>
</dbReference>
<keyword evidence="1 5" id="KW-0328">Glycosyltransferase</keyword>